<dbReference type="EMBL" id="BAABLM010000001">
    <property type="protein sequence ID" value="GAA4665650.1"/>
    <property type="molecule type" value="Genomic_DNA"/>
</dbReference>
<evidence type="ECO:0000256" key="4">
    <source>
        <dbReference type="ARBA" id="ARBA00022729"/>
    </source>
</evidence>
<feature type="chain" id="PRO_5046730156" evidence="5">
    <location>
        <begin position="24"/>
        <end position="349"/>
    </location>
</feature>
<evidence type="ECO:0000256" key="2">
    <source>
        <dbReference type="ARBA" id="ARBA00008814"/>
    </source>
</evidence>
<dbReference type="SUPFAM" id="SSF53807">
    <property type="entry name" value="Helical backbone' metal receptor"/>
    <property type="match status" value="1"/>
</dbReference>
<gene>
    <name evidence="7" type="ORF">GCM10025780_03850</name>
</gene>
<dbReference type="InterPro" id="IPR002491">
    <property type="entry name" value="ABC_transptr_periplasmic_BD"/>
</dbReference>
<feature type="domain" description="Fe/B12 periplasmic-binding" evidence="6">
    <location>
        <begin position="69"/>
        <end position="345"/>
    </location>
</feature>
<protein>
    <submittedName>
        <fullName evidence="7">Iron-siderophore ABC transporter substrate-binding protein</fullName>
    </submittedName>
</protein>
<accession>A0ABP8VKT6</accession>
<keyword evidence="4 5" id="KW-0732">Signal</keyword>
<proteinExistence type="inferred from homology"/>
<comment type="similarity">
    <text evidence="2">Belongs to the bacterial solute-binding protein 8 family.</text>
</comment>
<comment type="subcellular location">
    <subcellularLocation>
        <location evidence="1">Cell envelope</location>
    </subcellularLocation>
</comment>
<dbReference type="InterPro" id="IPR051313">
    <property type="entry name" value="Bact_iron-sidero_bind"/>
</dbReference>
<evidence type="ECO:0000259" key="6">
    <source>
        <dbReference type="PROSITE" id="PS50983"/>
    </source>
</evidence>
<evidence type="ECO:0000313" key="7">
    <source>
        <dbReference type="EMBL" id="GAA4665650.1"/>
    </source>
</evidence>
<name>A0ABP8VKT6_9MICO</name>
<dbReference type="Gene3D" id="3.40.50.1980">
    <property type="entry name" value="Nitrogenase molybdenum iron protein domain"/>
    <property type="match status" value="2"/>
</dbReference>
<dbReference type="Pfam" id="PF01497">
    <property type="entry name" value="Peripla_BP_2"/>
    <property type="match status" value="1"/>
</dbReference>
<organism evidence="7 8">
    <name type="scientific">Frondihabitans cladoniiphilus</name>
    <dbReference type="NCBI Taxonomy" id="715785"/>
    <lineage>
        <taxon>Bacteria</taxon>
        <taxon>Bacillati</taxon>
        <taxon>Actinomycetota</taxon>
        <taxon>Actinomycetes</taxon>
        <taxon>Micrococcales</taxon>
        <taxon>Microbacteriaceae</taxon>
        <taxon>Frondihabitans</taxon>
    </lineage>
</organism>
<keyword evidence="8" id="KW-1185">Reference proteome</keyword>
<dbReference type="CDD" id="cd01146">
    <property type="entry name" value="FhuD"/>
    <property type="match status" value="1"/>
</dbReference>
<evidence type="ECO:0000256" key="5">
    <source>
        <dbReference type="SAM" id="SignalP"/>
    </source>
</evidence>
<dbReference type="RefSeq" id="WP_345372591.1">
    <property type="nucleotide sequence ID" value="NZ_BAABLM010000001.1"/>
</dbReference>
<evidence type="ECO:0000256" key="3">
    <source>
        <dbReference type="ARBA" id="ARBA00022448"/>
    </source>
</evidence>
<reference evidence="8" key="1">
    <citation type="journal article" date="2019" name="Int. J. Syst. Evol. Microbiol.">
        <title>The Global Catalogue of Microorganisms (GCM) 10K type strain sequencing project: providing services to taxonomists for standard genome sequencing and annotation.</title>
        <authorList>
            <consortium name="The Broad Institute Genomics Platform"/>
            <consortium name="The Broad Institute Genome Sequencing Center for Infectious Disease"/>
            <person name="Wu L."/>
            <person name="Ma J."/>
        </authorList>
    </citation>
    <scope>NUCLEOTIDE SEQUENCE [LARGE SCALE GENOMIC DNA]</scope>
    <source>
        <strain evidence="8">JCM 18956</strain>
    </source>
</reference>
<dbReference type="PANTHER" id="PTHR30532:SF28">
    <property type="entry name" value="PETROBACTIN-BINDING PROTEIN YCLQ"/>
    <property type="match status" value="1"/>
</dbReference>
<dbReference type="PROSITE" id="PS50983">
    <property type="entry name" value="FE_B12_PBP"/>
    <property type="match status" value="1"/>
</dbReference>
<dbReference type="PANTHER" id="PTHR30532">
    <property type="entry name" value="IRON III DICITRATE-BINDING PERIPLASMIC PROTEIN"/>
    <property type="match status" value="1"/>
</dbReference>
<sequence>MFSPLKRRLVAGAVAVGLALSLAACSTSSNSSSDASASTGSSSGTDANAFPVTIKSTLGSATIESAPKRVVTIGWGSADTVVALGTVPVGIEKVTYGNDAHGDYPWVTSAIQKAGGTLPATFNVYPDIDVSAIAALNPDVIIAPQSGLTQAQYNTLSALAPTVAYPGQAWLTKWDTQIDMIGKALGKEKQAKQQVTAIKAKLAAAAKANPEFSKLTFAYISAANAGTLSLYAKGDPRVDLLSSLGLTETKEVAAVPLAKNSYLATLGLEKANTLDSTDILVTWFYDDANEKATLSQPLIASLPAVKRDSIVSTTDQQFVMGSTFITPLSVPYALDRYIPMLKKAAAKVG</sequence>
<comment type="caution">
    <text evidence="7">The sequence shown here is derived from an EMBL/GenBank/DDBJ whole genome shotgun (WGS) entry which is preliminary data.</text>
</comment>
<dbReference type="PROSITE" id="PS51257">
    <property type="entry name" value="PROKAR_LIPOPROTEIN"/>
    <property type="match status" value="1"/>
</dbReference>
<evidence type="ECO:0000313" key="8">
    <source>
        <dbReference type="Proteomes" id="UP001501295"/>
    </source>
</evidence>
<keyword evidence="3" id="KW-0813">Transport</keyword>
<evidence type="ECO:0000256" key="1">
    <source>
        <dbReference type="ARBA" id="ARBA00004196"/>
    </source>
</evidence>
<feature type="signal peptide" evidence="5">
    <location>
        <begin position="1"/>
        <end position="23"/>
    </location>
</feature>
<dbReference type="Proteomes" id="UP001501295">
    <property type="component" value="Unassembled WGS sequence"/>
</dbReference>